<evidence type="ECO:0000313" key="4">
    <source>
        <dbReference type="EMBL" id="MFC6396732.1"/>
    </source>
</evidence>
<accession>A0ABW1X3N3</accession>
<dbReference type="RefSeq" id="WP_343884272.1">
    <property type="nucleotide sequence ID" value="NZ_BAAAKI010000001.1"/>
</dbReference>
<name>A0ABW1X3N3_9ACTN</name>
<evidence type="ECO:0000256" key="2">
    <source>
        <dbReference type="ARBA" id="ARBA00023204"/>
    </source>
</evidence>
<sequence length="320" mass="34336">MTGEQQGGAATSNLPAGTRPAERLVPGLAAGLDLLLGRLHRGPGDPTMRRMGRVWWRASLTPAGAALVQFVPEGADVRVRAWGEGSVWALDQAPRLLGADDHPDEFHTDHPVVTVLARRHPWLRVGATDLVAEALLPSVLEQRVTGAEAFRSHRLLVRRHGRPAPGPAAQPGHPAHGMVVPPSAREWALIPSWEYLGVGVEQARSRPLVGAAQRARALEASLHRPDPGAALRSLPGIGPWTAARTLQAAHGDPDAWSTGDYHVPGLITHALVGEKLGQDDAEEVLAGFTGHRYRVELLVWLSGISPERHGPRKSLPTHLP</sequence>
<evidence type="ECO:0000256" key="1">
    <source>
        <dbReference type="ARBA" id="ARBA00022763"/>
    </source>
</evidence>
<keyword evidence="5" id="KW-1185">Reference proteome</keyword>
<dbReference type="Proteomes" id="UP001596266">
    <property type="component" value="Unassembled WGS sequence"/>
</dbReference>
<dbReference type="EMBL" id="JBHSUA010000015">
    <property type="protein sequence ID" value="MFC6396732.1"/>
    <property type="molecule type" value="Genomic_DNA"/>
</dbReference>
<protein>
    <submittedName>
        <fullName evidence="4">DNA-3-methyladenine glycosylase family protein</fullName>
    </submittedName>
</protein>
<organism evidence="4 5">
    <name type="scientific">Luteococcus sanguinis</name>
    <dbReference type="NCBI Taxonomy" id="174038"/>
    <lineage>
        <taxon>Bacteria</taxon>
        <taxon>Bacillati</taxon>
        <taxon>Actinomycetota</taxon>
        <taxon>Actinomycetes</taxon>
        <taxon>Propionibacteriales</taxon>
        <taxon>Propionibacteriaceae</taxon>
        <taxon>Luteococcus</taxon>
    </lineage>
</organism>
<dbReference type="PANTHER" id="PTHR43003:SF6">
    <property type="entry name" value="DNA GLYCOSYLASE"/>
    <property type="match status" value="1"/>
</dbReference>
<dbReference type="InterPro" id="IPR011257">
    <property type="entry name" value="DNA_glycosylase"/>
</dbReference>
<dbReference type="Gene3D" id="1.10.340.30">
    <property type="entry name" value="Hypothetical protein, domain 2"/>
    <property type="match status" value="1"/>
</dbReference>
<comment type="caution">
    <text evidence="4">The sequence shown here is derived from an EMBL/GenBank/DDBJ whole genome shotgun (WGS) entry which is preliminary data.</text>
</comment>
<dbReference type="PANTHER" id="PTHR43003">
    <property type="entry name" value="DNA-3-METHYLADENINE GLYCOSYLASE"/>
    <property type="match status" value="1"/>
</dbReference>
<reference evidence="5" key="1">
    <citation type="journal article" date="2019" name="Int. J. Syst. Evol. Microbiol.">
        <title>The Global Catalogue of Microorganisms (GCM) 10K type strain sequencing project: providing services to taxonomists for standard genome sequencing and annotation.</title>
        <authorList>
            <consortium name="The Broad Institute Genomics Platform"/>
            <consortium name="The Broad Institute Genome Sequencing Center for Infectious Disease"/>
            <person name="Wu L."/>
            <person name="Ma J."/>
        </authorList>
    </citation>
    <scope>NUCLEOTIDE SEQUENCE [LARGE SCALE GENOMIC DNA]</scope>
    <source>
        <strain evidence="5">CGMCC 1.15277</strain>
    </source>
</reference>
<keyword evidence="1" id="KW-0227">DNA damage</keyword>
<proteinExistence type="predicted"/>
<dbReference type="SUPFAM" id="SSF48150">
    <property type="entry name" value="DNA-glycosylase"/>
    <property type="match status" value="1"/>
</dbReference>
<keyword evidence="2" id="KW-0234">DNA repair</keyword>
<gene>
    <name evidence="4" type="ORF">ACFP57_06990</name>
</gene>
<feature type="region of interest" description="Disordered" evidence="3">
    <location>
        <begin position="1"/>
        <end position="20"/>
    </location>
</feature>
<dbReference type="InterPro" id="IPR051912">
    <property type="entry name" value="Alkylbase_DNA_Glycosylase/TA"/>
</dbReference>
<evidence type="ECO:0000313" key="5">
    <source>
        <dbReference type="Proteomes" id="UP001596266"/>
    </source>
</evidence>
<evidence type="ECO:0000256" key="3">
    <source>
        <dbReference type="SAM" id="MobiDB-lite"/>
    </source>
</evidence>